<protein>
    <submittedName>
        <fullName evidence="1">Uncharacterized protein</fullName>
    </submittedName>
</protein>
<evidence type="ECO:0000313" key="2">
    <source>
        <dbReference type="Proteomes" id="UP001345963"/>
    </source>
</evidence>
<keyword evidence="2" id="KW-1185">Reference proteome</keyword>
<organism evidence="1 2">
    <name type="scientific">Ataeniobius toweri</name>
    <dbReference type="NCBI Taxonomy" id="208326"/>
    <lineage>
        <taxon>Eukaryota</taxon>
        <taxon>Metazoa</taxon>
        <taxon>Chordata</taxon>
        <taxon>Craniata</taxon>
        <taxon>Vertebrata</taxon>
        <taxon>Euteleostomi</taxon>
        <taxon>Actinopterygii</taxon>
        <taxon>Neopterygii</taxon>
        <taxon>Teleostei</taxon>
        <taxon>Neoteleostei</taxon>
        <taxon>Acanthomorphata</taxon>
        <taxon>Ovalentaria</taxon>
        <taxon>Atherinomorphae</taxon>
        <taxon>Cyprinodontiformes</taxon>
        <taxon>Goodeidae</taxon>
        <taxon>Ataeniobius</taxon>
    </lineage>
</organism>
<dbReference type="EMBL" id="JAHUTI010006038">
    <property type="protein sequence ID" value="MED6234270.1"/>
    <property type="molecule type" value="Genomic_DNA"/>
</dbReference>
<comment type="caution">
    <text evidence="1">The sequence shown here is derived from an EMBL/GenBank/DDBJ whole genome shotgun (WGS) entry which is preliminary data.</text>
</comment>
<evidence type="ECO:0000313" key="1">
    <source>
        <dbReference type="EMBL" id="MED6234270.1"/>
    </source>
</evidence>
<sequence length="66" mass="7382">VLQGERRHASSPAGHTGATTFCVPLSYKETMEILDVISSSLKRKMTIQSVISAKFQSQHLRWYGLC</sequence>
<dbReference type="Proteomes" id="UP001345963">
    <property type="component" value="Unassembled WGS sequence"/>
</dbReference>
<gene>
    <name evidence="1" type="ORF">ATANTOWER_025864</name>
</gene>
<reference evidence="1 2" key="1">
    <citation type="submission" date="2021-07" db="EMBL/GenBank/DDBJ databases">
        <authorList>
            <person name="Palmer J.M."/>
        </authorList>
    </citation>
    <scope>NUCLEOTIDE SEQUENCE [LARGE SCALE GENOMIC DNA]</scope>
    <source>
        <strain evidence="1 2">AT_MEX2019</strain>
        <tissue evidence="1">Muscle</tissue>
    </source>
</reference>
<accession>A0ABU7AA33</accession>
<feature type="non-terminal residue" evidence="1">
    <location>
        <position position="1"/>
    </location>
</feature>
<proteinExistence type="predicted"/>
<name>A0ABU7AA33_9TELE</name>